<proteinExistence type="predicted"/>
<keyword evidence="2" id="KW-1185">Reference proteome</keyword>
<dbReference type="OrthoDB" id="795641at2"/>
<reference evidence="1 2" key="1">
    <citation type="submission" date="2019-05" db="EMBL/GenBank/DDBJ databases">
        <title>Algicella ahnfeltiae gen. nov., sp. nov., a novel marine bacterium of the family Flavobacteriaceae isolated from a red alga.</title>
        <authorList>
            <person name="Nedashkovskaya O.I."/>
            <person name="Kukhlevskiy A.D."/>
            <person name="Kim S.-G."/>
            <person name="Zhukova N.V."/>
            <person name="Mikhailov V.V."/>
        </authorList>
    </citation>
    <scope>NUCLEOTIDE SEQUENCE [LARGE SCALE GENOMIC DNA]</scope>
    <source>
        <strain evidence="1 2">10Alg115</strain>
    </source>
</reference>
<dbReference type="AlphaFoldDB" id="A0A5B7TRV0"/>
<dbReference type="RefSeq" id="WP_138948835.1">
    <property type="nucleotide sequence ID" value="NZ_CP040749.1"/>
</dbReference>
<evidence type="ECO:0000313" key="2">
    <source>
        <dbReference type="Proteomes" id="UP000306229"/>
    </source>
</evidence>
<sequence length="241" mass="27962">MFPEKFGFNSHLYNLWEIYEGIKSFYPIGVPQGEGVGIFFEYAGLKKLEEIIVENIHDEKNFQKRWTNYTDELKKLMKKNIIGTTYGQAPSFSSSIIIEQNVIGTCTHLKELHFAVSFVGNFFTIYGLDSTRILDEIGDYKGYHAANVVTASPFKEFEKDFILLESNIRKRYPNHKMVPYAFGQQVMDGLQVRYSDADVCTIQMALFNDIIQPRNNFRFTQGHVVDHTRGDVYYGLDDWKK</sequence>
<protein>
    <submittedName>
        <fullName evidence="1">Uncharacterized protein</fullName>
    </submittedName>
</protein>
<organism evidence="1 2">
    <name type="scientific">Aureibaculum algae</name>
    <dbReference type="NCBI Taxonomy" id="2584122"/>
    <lineage>
        <taxon>Bacteria</taxon>
        <taxon>Pseudomonadati</taxon>
        <taxon>Bacteroidota</taxon>
        <taxon>Flavobacteriia</taxon>
        <taxon>Flavobacteriales</taxon>
        <taxon>Flavobacteriaceae</taxon>
        <taxon>Aureibaculum</taxon>
    </lineage>
</organism>
<dbReference type="KEGG" id="fbe:FF125_05505"/>
<name>A0A5B7TRV0_9FLAO</name>
<accession>A0A5B7TRV0</accession>
<dbReference type="EMBL" id="CP040749">
    <property type="protein sequence ID" value="QCX37913.1"/>
    <property type="molecule type" value="Genomic_DNA"/>
</dbReference>
<evidence type="ECO:0000313" key="1">
    <source>
        <dbReference type="EMBL" id="QCX37913.1"/>
    </source>
</evidence>
<gene>
    <name evidence="1" type="ORF">FF125_05505</name>
</gene>
<dbReference type="Proteomes" id="UP000306229">
    <property type="component" value="Chromosome"/>
</dbReference>